<organism evidence="1 3">
    <name type="scientific">Ardenticatena maritima</name>
    <dbReference type="NCBI Taxonomy" id="872965"/>
    <lineage>
        <taxon>Bacteria</taxon>
        <taxon>Bacillati</taxon>
        <taxon>Chloroflexota</taxon>
        <taxon>Ardenticatenia</taxon>
        <taxon>Ardenticatenales</taxon>
        <taxon>Ardenticatenaceae</taxon>
        <taxon>Ardenticatena</taxon>
    </lineage>
</organism>
<reference evidence="1" key="1">
    <citation type="journal article" date="2015" name="Genome Announc.">
        <title>Draft Genome Sequence of a Heterotrophic Facultative Anaerobic Thermophilic Bacterium, Ardenticatena maritima Strain 110ST.</title>
        <authorList>
            <person name="Kawaichi S."/>
            <person name="Yoshida T."/>
            <person name="Sako Y."/>
            <person name="Nakamura R."/>
        </authorList>
    </citation>
    <scope>NUCLEOTIDE SEQUENCE [LARGE SCALE GENOMIC DNA]</scope>
    <source>
        <strain evidence="1">110S</strain>
    </source>
</reference>
<dbReference type="STRING" id="872965.SE16_00355"/>
<dbReference type="AlphaFoldDB" id="A0A0M8K6I0"/>
<evidence type="ECO:0000313" key="4">
    <source>
        <dbReference type="Proteomes" id="UP000050502"/>
    </source>
</evidence>
<evidence type="ECO:0000313" key="1">
    <source>
        <dbReference type="EMBL" id="GAP62803.1"/>
    </source>
</evidence>
<reference evidence="2 4" key="2">
    <citation type="submission" date="2015-07" db="EMBL/GenBank/DDBJ databases">
        <title>Whole genome sequence of Ardenticatena maritima DSM 23922.</title>
        <authorList>
            <person name="Hemp J."/>
            <person name="Ward L.M."/>
            <person name="Pace L.A."/>
            <person name="Fischer W.W."/>
        </authorList>
    </citation>
    <scope>NUCLEOTIDE SEQUENCE [LARGE SCALE GENOMIC DNA]</scope>
    <source>
        <strain evidence="2 4">110S</strain>
    </source>
</reference>
<gene>
    <name evidence="1" type="ORF">ARMA_1226</name>
    <name evidence="2" type="ORF">SE16_00355</name>
</gene>
<keyword evidence="3" id="KW-1185">Reference proteome</keyword>
<protein>
    <recommendedName>
        <fullName evidence="5">DUF2630 family protein</fullName>
    </recommendedName>
</protein>
<evidence type="ECO:0008006" key="5">
    <source>
        <dbReference type="Google" id="ProtNLM"/>
    </source>
</evidence>
<name>A0A0M8K6I0_9CHLR</name>
<proteinExistence type="predicted"/>
<evidence type="ECO:0000313" key="3">
    <source>
        <dbReference type="Proteomes" id="UP000037784"/>
    </source>
</evidence>
<dbReference type="OrthoDB" id="7376174at2"/>
<dbReference type="RefSeq" id="WP_054492704.1">
    <property type="nucleotide sequence ID" value="NZ_BBZA01000083.1"/>
</dbReference>
<dbReference type="Proteomes" id="UP000037784">
    <property type="component" value="Unassembled WGS sequence"/>
</dbReference>
<comment type="caution">
    <text evidence="1">The sequence shown here is derived from an EMBL/GenBank/DDBJ whole genome shotgun (WGS) entry which is preliminary data.</text>
</comment>
<accession>A0A0M8K6I0</accession>
<dbReference type="EMBL" id="LGKN01000003">
    <property type="protein sequence ID" value="KPL89046.1"/>
    <property type="molecule type" value="Genomic_DNA"/>
</dbReference>
<evidence type="ECO:0000313" key="2">
    <source>
        <dbReference type="EMBL" id="KPL89046.1"/>
    </source>
</evidence>
<sequence>MQQSTLDLIQKLSNERQELYRLASQHRLTPEQRQRLQEINRQLPILWDRHRRELAAGQPVSTDRYRPNRAA</sequence>
<reference evidence="3" key="3">
    <citation type="submission" date="2015-08" db="EMBL/GenBank/DDBJ databases">
        <title>Draft Genome Sequence of a Heterotrophic Facultative Anaerobic Bacterium Ardenticatena maritima Strain 110S.</title>
        <authorList>
            <person name="Kawaichi S."/>
            <person name="Yoshida T."/>
            <person name="Sako Y."/>
            <person name="Nakamura R."/>
        </authorList>
    </citation>
    <scope>NUCLEOTIDE SEQUENCE [LARGE SCALE GENOMIC DNA]</scope>
    <source>
        <strain evidence="3">110S</strain>
    </source>
</reference>
<dbReference type="Proteomes" id="UP000050502">
    <property type="component" value="Unassembled WGS sequence"/>
</dbReference>
<dbReference type="EMBL" id="BBZA01000083">
    <property type="protein sequence ID" value="GAP62803.1"/>
    <property type="molecule type" value="Genomic_DNA"/>
</dbReference>